<sequence>MNNVIKTTLNASVTGALVLYLAACCFTKPIDRSFTQVVNPVLTPKNLKSKEFPDHFLGCRMAINDRSVEDKTRVAKIISNIENSEQDVVLYFHGGLSGQDYMINVLGKNLMKSMFELPNVKRQLYPIFLSYDAHPKDTLPDIIGEKGWDEFTDETSKLLKDTLYKDLEIEFKSAFGFKGLEDEEIEALENEWAYKSFNMVYSASGQHEIKSLTSQYKLTEKQRVYFEDILTAKKIPSDIKLPSKNAMTPSSIDRLADKLNELTSEKSLEKRTYNNKAIVQKSTLSKLRVLRILARFALKVDHGFVATIQEEVLDELKIGKLGKAHWDRVKDHAKQCFSDGRLGLYLIEELIKLQDKRSFKINTLSHSAGSIPTAELINYLGDRTESTLNAVVMLVPAVNQEVFTDFVLPNTHVYKKLELYSLTKKMERKDKVWKSALYSSSLLYAVSSLAERSPALDNMLLIEQHMLPDAFPYRLKPYQCVVGEKPKDLWLAINPDKPDSEFITYPFNGKPEPQKEAASHEGTKYPWLSDDLARRYLITFGVKNTDDLVFPVPNE</sequence>
<dbReference type="OrthoDB" id="1491023at2"/>
<accession>A0A099KTX7</accession>
<reference evidence="1 2" key="1">
    <citation type="submission" date="2014-08" db="EMBL/GenBank/DDBJ databases">
        <title>Genomic and Phenotypic Diversity of Colwellia psychrerythraea strains from Disparate Marine Basins.</title>
        <authorList>
            <person name="Techtmann S.M."/>
            <person name="Stelling S.C."/>
            <person name="Utturkar S.M."/>
            <person name="Alshibli N."/>
            <person name="Harris A."/>
            <person name="Brown S.D."/>
            <person name="Hazen T.C."/>
        </authorList>
    </citation>
    <scope>NUCLEOTIDE SEQUENCE [LARGE SCALE GENOMIC DNA]</scope>
    <source>
        <strain evidence="1 2">GAB14E</strain>
    </source>
</reference>
<dbReference type="AlphaFoldDB" id="A0A099KTX7"/>
<comment type="caution">
    <text evidence="1">The sequence shown here is derived from an EMBL/GenBank/DDBJ whole genome shotgun (WGS) entry which is preliminary data.</text>
</comment>
<dbReference type="EMBL" id="JQEC01000021">
    <property type="protein sequence ID" value="KGJ94011.1"/>
    <property type="molecule type" value="Genomic_DNA"/>
</dbReference>
<name>A0A099KTX7_COLPS</name>
<protein>
    <submittedName>
        <fullName evidence="1">Uncharacterized protein</fullName>
    </submittedName>
</protein>
<evidence type="ECO:0000313" key="2">
    <source>
        <dbReference type="Proteomes" id="UP000029868"/>
    </source>
</evidence>
<dbReference type="Proteomes" id="UP000029868">
    <property type="component" value="Unassembled WGS sequence"/>
</dbReference>
<organism evidence="1 2">
    <name type="scientific">Colwellia psychrerythraea</name>
    <name type="common">Vibrio psychroerythus</name>
    <dbReference type="NCBI Taxonomy" id="28229"/>
    <lineage>
        <taxon>Bacteria</taxon>
        <taxon>Pseudomonadati</taxon>
        <taxon>Pseudomonadota</taxon>
        <taxon>Gammaproteobacteria</taxon>
        <taxon>Alteromonadales</taxon>
        <taxon>Colwelliaceae</taxon>
        <taxon>Colwellia</taxon>
    </lineage>
</organism>
<proteinExistence type="predicted"/>
<evidence type="ECO:0000313" key="1">
    <source>
        <dbReference type="EMBL" id="KGJ94011.1"/>
    </source>
</evidence>
<dbReference type="PATRIC" id="fig|28229.3.peg.2185"/>
<gene>
    <name evidence="1" type="ORF">GAB14E_2566</name>
</gene>
<dbReference type="RefSeq" id="WP_033082202.1">
    <property type="nucleotide sequence ID" value="NZ_JQEC01000021.1"/>
</dbReference>